<dbReference type="SUPFAM" id="SSF110849">
    <property type="entry name" value="ParB/Sulfiredoxin"/>
    <property type="match status" value="1"/>
</dbReference>
<dbReference type="Proteomes" id="UP001366085">
    <property type="component" value="Unassembled WGS sequence"/>
</dbReference>
<dbReference type="InterPro" id="IPR003115">
    <property type="entry name" value="ParB_N"/>
</dbReference>
<dbReference type="RefSeq" id="WP_337318619.1">
    <property type="nucleotide sequence ID" value="NZ_JBBDGN010000004.1"/>
</dbReference>
<dbReference type="Gene3D" id="1.10.10.2830">
    <property type="match status" value="1"/>
</dbReference>
<dbReference type="EMBL" id="JBBDGN010000004">
    <property type="protein sequence ID" value="MEJ1091262.1"/>
    <property type="molecule type" value="Genomic_DNA"/>
</dbReference>
<feature type="compositionally biased region" description="Low complexity" evidence="1">
    <location>
        <begin position="540"/>
        <end position="550"/>
    </location>
</feature>
<evidence type="ECO:0000313" key="4">
    <source>
        <dbReference type="Proteomes" id="UP001366085"/>
    </source>
</evidence>
<evidence type="ECO:0000256" key="1">
    <source>
        <dbReference type="SAM" id="MobiDB-lite"/>
    </source>
</evidence>
<sequence length="550" mass="59655">MTIIDTTPTQAADLTPVEETVQGPEVRRISPHALVVEDNIRSQVDLDRAFVNSIKLHGVIVPILAHPDQDGNIIVRDGQRRTLAAREADAEDVPVYVVDASDEKRIRIIQQYITNEHRAGLTDTDRAEAWRQLALDGMSVTAIAKQTGTKRTTVKTGLAVAESDIAKTAVAQHALTLDQALILTEFEDDPDALAELTSIAARDPESFDHYAQRHLDDKATKEEIAALRAQYEADGYIVVDYPAWGDEDVAFFHDLLTADGERVTEENYAGKVGHAVAIGERWGSIDVAHVVVNWREHGLTSIRHSQPTTRSGAMTEEEKAERRRVVANNKAWVSAEKVRRAWVTKLLGRKRLPSQALAFAATVIADSRYEVARAANDGHDMAATLLGLDGQRHYGQPHPIAAMTQATPTKAGHALLAVALGAMEAATDKNSWRNPNESIRQYLDQLAAWGYTLSDVETLITDPDSATPGEDAPTPTEETDAADEESGTDEDEATSDADDEENGPEDVTALENPADDEEPSTETDAADATEARGTDEDNATDAGAEVADAA</sequence>
<gene>
    <name evidence="3" type="ORF">WDU93_06090</name>
</gene>
<feature type="domain" description="ParB-like N-terminal" evidence="2">
    <location>
        <begin position="27"/>
        <end position="116"/>
    </location>
</feature>
<evidence type="ECO:0000259" key="2">
    <source>
        <dbReference type="SMART" id="SM00470"/>
    </source>
</evidence>
<feature type="compositionally biased region" description="Low complexity" evidence="1">
    <location>
        <begin position="466"/>
        <end position="476"/>
    </location>
</feature>
<evidence type="ECO:0000313" key="3">
    <source>
        <dbReference type="EMBL" id="MEJ1091262.1"/>
    </source>
</evidence>
<dbReference type="InterPro" id="IPR036086">
    <property type="entry name" value="ParB/Sulfiredoxin_sf"/>
</dbReference>
<feature type="compositionally biased region" description="Acidic residues" evidence="1">
    <location>
        <begin position="477"/>
        <end position="504"/>
    </location>
</feature>
<dbReference type="SMART" id="SM00470">
    <property type="entry name" value="ParB"/>
    <property type="match status" value="1"/>
</dbReference>
<proteinExistence type="predicted"/>
<organism evidence="3 4">
    <name type="scientific">Microbacterium istanbulense</name>
    <dbReference type="NCBI Taxonomy" id="3122049"/>
    <lineage>
        <taxon>Bacteria</taxon>
        <taxon>Bacillati</taxon>
        <taxon>Actinomycetota</taxon>
        <taxon>Actinomycetes</taxon>
        <taxon>Micrococcales</taxon>
        <taxon>Microbacteriaceae</taxon>
        <taxon>Microbacterium</taxon>
    </lineage>
</organism>
<dbReference type="PANTHER" id="PTHR33375:SF1">
    <property type="entry name" value="CHROMOSOME-PARTITIONING PROTEIN PARB-RELATED"/>
    <property type="match status" value="1"/>
</dbReference>
<dbReference type="Gene3D" id="3.90.1530.30">
    <property type="match status" value="1"/>
</dbReference>
<dbReference type="PANTHER" id="PTHR33375">
    <property type="entry name" value="CHROMOSOME-PARTITIONING PROTEIN PARB-RELATED"/>
    <property type="match status" value="1"/>
</dbReference>
<feature type="region of interest" description="Disordered" evidence="1">
    <location>
        <begin position="460"/>
        <end position="550"/>
    </location>
</feature>
<accession>A0ABU8LKS0</accession>
<protein>
    <submittedName>
        <fullName evidence="3">ParB N-terminal domain-containing protein</fullName>
    </submittedName>
</protein>
<reference evidence="3 4" key="1">
    <citation type="submission" date="2024-02" db="EMBL/GenBank/DDBJ databases">
        <authorList>
            <person name="Saticioglu I.B."/>
        </authorList>
    </citation>
    <scope>NUCLEOTIDE SEQUENCE [LARGE SCALE GENOMIC DNA]</scope>
    <source>
        <strain evidence="3 4">Mu-43</strain>
    </source>
</reference>
<keyword evidence="4" id="KW-1185">Reference proteome</keyword>
<dbReference type="SUPFAM" id="SSF109709">
    <property type="entry name" value="KorB DNA-binding domain-like"/>
    <property type="match status" value="1"/>
</dbReference>
<dbReference type="InterPro" id="IPR050336">
    <property type="entry name" value="Chromosome_partition/occlusion"/>
</dbReference>
<name>A0ABU8LKS0_9MICO</name>
<feature type="compositionally biased region" description="Acidic residues" evidence="1">
    <location>
        <begin position="513"/>
        <end position="527"/>
    </location>
</feature>
<comment type="caution">
    <text evidence="3">The sequence shown here is derived from an EMBL/GenBank/DDBJ whole genome shotgun (WGS) entry which is preliminary data.</text>
</comment>
<dbReference type="Pfam" id="PF02195">
    <property type="entry name" value="ParB_N"/>
    <property type="match status" value="1"/>
</dbReference>